<reference evidence="3" key="1">
    <citation type="journal article" date="2019" name="Sci. Rep.">
        <title>Draft genome of Tanacetum cinerariifolium, the natural source of mosquito coil.</title>
        <authorList>
            <person name="Yamashiro T."/>
            <person name="Shiraishi A."/>
            <person name="Satake H."/>
            <person name="Nakayama K."/>
        </authorList>
    </citation>
    <scope>NUCLEOTIDE SEQUENCE</scope>
</reference>
<dbReference type="InterPro" id="IPR036875">
    <property type="entry name" value="Znf_CCHC_sf"/>
</dbReference>
<dbReference type="Pfam" id="PF14244">
    <property type="entry name" value="Retrotran_gag_3"/>
    <property type="match status" value="1"/>
</dbReference>
<protein>
    <recommendedName>
        <fullName evidence="2">Retrotransposon Copia-like N-terminal domain-containing protein</fullName>
    </recommendedName>
</protein>
<dbReference type="EMBL" id="BKCJ010360814">
    <property type="protein sequence ID" value="GFA04725.1"/>
    <property type="molecule type" value="Genomic_DNA"/>
</dbReference>
<comment type="caution">
    <text evidence="3">The sequence shown here is derived from an EMBL/GenBank/DDBJ whole genome shotgun (WGS) entry which is preliminary data.</text>
</comment>
<sequence>MFTRGIPTKRRVGFLLNDRGLKVRGAKDVDSKVDKFSWFKIEFVLSVWLIMAGKDDDSSRPKYVVGSSSDLNFSFSDPLYLHPNDTSGTPIVTIKLTGTENYKMWSIIMTFALRNHNRLGFIYGSCKRDSSNPETYDKVDDFVVFNLYKNINSLNNNGSTLVDYYNNLNSLWKQFDAMFLMGLDESYLAIRSNLLTREPLPNVKTAFSVISGEESHRNVTSIRTTKPVATTFVAKTFDNKKRFNNNFKGSGSNSNFNNRGPNPNLKCTNCNKIGHTVDRCFELVGYPAGYVKRNFNSNSRPVTSNNASANVHSNGVSSNNATTSNSYVSLSSEKLARLVNLLNENGVSIANANMA</sequence>
<feature type="domain" description="Retrotransposon Copia-like N-terminal" evidence="2">
    <location>
        <begin position="82"/>
        <end position="127"/>
    </location>
</feature>
<feature type="region of interest" description="Disordered" evidence="1">
    <location>
        <begin position="301"/>
        <end position="322"/>
    </location>
</feature>
<evidence type="ECO:0000313" key="3">
    <source>
        <dbReference type="EMBL" id="GFA04725.1"/>
    </source>
</evidence>
<dbReference type="PANTHER" id="PTHR34222:SF99">
    <property type="entry name" value="PROTEIN, PUTATIVE-RELATED"/>
    <property type="match status" value="1"/>
</dbReference>
<dbReference type="GO" id="GO:0003676">
    <property type="term" value="F:nucleic acid binding"/>
    <property type="evidence" value="ECO:0007669"/>
    <property type="project" value="InterPro"/>
</dbReference>
<dbReference type="PANTHER" id="PTHR34222">
    <property type="entry name" value="GAG_PRE-INTEGRS DOMAIN-CONTAINING PROTEIN"/>
    <property type="match status" value="1"/>
</dbReference>
<proteinExistence type="predicted"/>
<organism evidence="3">
    <name type="scientific">Tanacetum cinerariifolium</name>
    <name type="common">Dalmatian daisy</name>
    <name type="synonym">Chrysanthemum cinerariifolium</name>
    <dbReference type="NCBI Taxonomy" id="118510"/>
    <lineage>
        <taxon>Eukaryota</taxon>
        <taxon>Viridiplantae</taxon>
        <taxon>Streptophyta</taxon>
        <taxon>Embryophyta</taxon>
        <taxon>Tracheophyta</taxon>
        <taxon>Spermatophyta</taxon>
        <taxon>Magnoliopsida</taxon>
        <taxon>eudicotyledons</taxon>
        <taxon>Gunneridae</taxon>
        <taxon>Pentapetalae</taxon>
        <taxon>asterids</taxon>
        <taxon>campanulids</taxon>
        <taxon>Asterales</taxon>
        <taxon>Asteraceae</taxon>
        <taxon>Asteroideae</taxon>
        <taxon>Anthemideae</taxon>
        <taxon>Anthemidinae</taxon>
        <taxon>Tanacetum</taxon>
    </lineage>
</organism>
<name>A0A699J239_TANCI</name>
<gene>
    <name evidence="3" type="ORF">Tci_576697</name>
</gene>
<dbReference type="SUPFAM" id="SSF57756">
    <property type="entry name" value="Retrovirus zinc finger-like domains"/>
    <property type="match status" value="1"/>
</dbReference>
<dbReference type="AlphaFoldDB" id="A0A699J239"/>
<evidence type="ECO:0000256" key="1">
    <source>
        <dbReference type="SAM" id="MobiDB-lite"/>
    </source>
</evidence>
<feature type="non-terminal residue" evidence="3">
    <location>
        <position position="355"/>
    </location>
</feature>
<accession>A0A699J239</accession>
<dbReference type="GO" id="GO:0008270">
    <property type="term" value="F:zinc ion binding"/>
    <property type="evidence" value="ECO:0007669"/>
    <property type="project" value="InterPro"/>
</dbReference>
<dbReference type="InterPro" id="IPR029472">
    <property type="entry name" value="Copia-like_N"/>
</dbReference>
<evidence type="ECO:0000259" key="2">
    <source>
        <dbReference type="Pfam" id="PF14244"/>
    </source>
</evidence>